<keyword evidence="2" id="KW-1185">Reference proteome</keyword>
<accession>A0A9W8YKW1</accession>
<dbReference type="PANTHER" id="PTHR47657">
    <property type="entry name" value="STEROL REGULATORY ELEMENT-BINDING PROTEIN ECM22"/>
    <property type="match status" value="1"/>
</dbReference>
<gene>
    <name evidence="1" type="ORF">N0V93_008859</name>
</gene>
<dbReference type="PANTHER" id="PTHR47657:SF14">
    <property type="entry name" value="ZN(2)-C6 FUNGAL-TYPE DOMAIN-CONTAINING PROTEIN"/>
    <property type="match status" value="1"/>
</dbReference>
<comment type="caution">
    <text evidence="1">The sequence shown here is derived from an EMBL/GenBank/DDBJ whole genome shotgun (WGS) entry which is preliminary data.</text>
</comment>
<dbReference type="EMBL" id="JAPEVB010000006">
    <property type="protein sequence ID" value="KAJ4385968.1"/>
    <property type="molecule type" value="Genomic_DNA"/>
</dbReference>
<proteinExistence type="predicted"/>
<dbReference type="OrthoDB" id="3546279at2759"/>
<organism evidence="1 2">
    <name type="scientific">Gnomoniopsis smithogilvyi</name>
    <dbReference type="NCBI Taxonomy" id="1191159"/>
    <lineage>
        <taxon>Eukaryota</taxon>
        <taxon>Fungi</taxon>
        <taxon>Dikarya</taxon>
        <taxon>Ascomycota</taxon>
        <taxon>Pezizomycotina</taxon>
        <taxon>Sordariomycetes</taxon>
        <taxon>Sordariomycetidae</taxon>
        <taxon>Diaporthales</taxon>
        <taxon>Gnomoniaceae</taxon>
        <taxon>Gnomoniopsis</taxon>
    </lineage>
</organism>
<protein>
    <submittedName>
        <fullName evidence="1">Uncharacterized protein</fullName>
    </submittedName>
</protein>
<dbReference type="GO" id="GO:0000981">
    <property type="term" value="F:DNA-binding transcription factor activity, RNA polymerase II-specific"/>
    <property type="evidence" value="ECO:0007669"/>
    <property type="project" value="TreeGrafter"/>
</dbReference>
<dbReference type="Proteomes" id="UP001140453">
    <property type="component" value="Unassembled WGS sequence"/>
</dbReference>
<dbReference type="InterPro" id="IPR052400">
    <property type="entry name" value="Zn2-C6_fungal_TF"/>
</dbReference>
<reference evidence="1" key="1">
    <citation type="submission" date="2022-10" db="EMBL/GenBank/DDBJ databases">
        <title>Tapping the CABI collections for fungal endophytes: first genome assemblies for Collariella, Neodidymelliopsis, Ascochyta clinopodiicola, Didymella pomorum, Didymosphaeria variabile, Neocosmospora piperis and Neocucurbitaria cava.</title>
        <authorList>
            <person name="Hill R."/>
        </authorList>
    </citation>
    <scope>NUCLEOTIDE SEQUENCE</scope>
    <source>
        <strain evidence="1">IMI 355082</strain>
    </source>
</reference>
<dbReference type="AlphaFoldDB" id="A0A9W8YKW1"/>
<evidence type="ECO:0000313" key="2">
    <source>
        <dbReference type="Proteomes" id="UP001140453"/>
    </source>
</evidence>
<evidence type="ECO:0000313" key="1">
    <source>
        <dbReference type="EMBL" id="KAJ4385968.1"/>
    </source>
</evidence>
<name>A0A9W8YKW1_9PEZI</name>
<sequence length="371" mass="41523">MSTSTADQSPDQGAAAHVANWPRCASGDKPLSQPDDAQGIILPESKARRLMEHRLMHHWHLHCTNAFPINPAEAWRNLWAKHIPVLGLTHDNVQFGMLAFAATHMLHTCGDDKDVFAARQTYLIAALHAQRHEVANLCVENAEGVCVGALLMSINSFAMLKGRSLEPYHPPMEWLQLGRGAGTVLWQSVDTIIRNSQESQYPALMTIATAYPYFGKDQSYFDAVNRRNFDGILTQHLPSEDDWNDPETREAYEKALSYVGSIQRGINDGEPVYAVTRRIQVFALLIPTRFIGLLSLQRPRALVILAHFWATVSQVHTVWWLGEADSAGGDSTAKREIGAIKKALPREWMATMVWPLDQVGLRTFDYCISDV</sequence>